<dbReference type="RefSeq" id="WP_146849148.1">
    <property type="nucleotide sequence ID" value="NZ_BKAG01000004.1"/>
</dbReference>
<keyword evidence="1" id="KW-0732">Signal</keyword>
<reference evidence="2 3" key="1">
    <citation type="submission" date="2019-07" db="EMBL/GenBank/DDBJ databases">
        <title>Whole genome shotgun sequence of Brevifollis gellanilyticus NBRC 108608.</title>
        <authorList>
            <person name="Hosoyama A."/>
            <person name="Uohara A."/>
            <person name="Ohji S."/>
            <person name="Ichikawa N."/>
        </authorList>
    </citation>
    <scope>NUCLEOTIDE SEQUENCE [LARGE SCALE GENOMIC DNA]</scope>
    <source>
        <strain evidence="2 3">NBRC 108608</strain>
    </source>
</reference>
<evidence type="ECO:0000313" key="3">
    <source>
        <dbReference type="Proteomes" id="UP000321577"/>
    </source>
</evidence>
<gene>
    <name evidence="2" type="ORF">BGE01nite_09840</name>
</gene>
<feature type="signal peptide" evidence="1">
    <location>
        <begin position="1"/>
        <end position="20"/>
    </location>
</feature>
<dbReference type="EMBL" id="BKAG01000004">
    <property type="protein sequence ID" value="GEP41693.1"/>
    <property type="molecule type" value="Genomic_DNA"/>
</dbReference>
<name>A0A512M4N0_9BACT</name>
<evidence type="ECO:0000256" key="1">
    <source>
        <dbReference type="SAM" id="SignalP"/>
    </source>
</evidence>
<feature type="chain" id="PRO_5022155154" evidence="1">
    <location>
        <begin position="21"/>
        <end position="690"/>
    </location>
</feature>
<organism evidence="2 3">
    <name type="scientific">Brevifollis gellanilyticus</name>
    <dbReference type="NCBI Taxonomy" id="748831"/>
    <lineage>
        <taxon>Bacteria</taxon>
        <taxon>Pseudomonadati</taxon>
        <taxon>Verrucomicrobiota</taxon>
        <taxon>Verrucomicrobiia</taxon>
        <taxon>Verrucomicrobiales</taxon>
        <taxon>Verrucomicrobiaceae</taxon>
    </lineage>
</organism>
<dbReference type="AlphaFoldDB" id="A0A512M4N0"/>
<proteinExistence type="predicted"/>
<accession>A0A512M4N0</accession>
<dbReference type="OrthoDB" id="1453426at2"/>
<evidence type="ECO:0000313" key="2">
    <source>
        <dbReference type="EMBL" id="GEP41693.1"/>
    </source>
</evidence>
<keyword evidence="3" id="KW-1185">Reference proteome</keyword>
<sequence>MRRSFLHLLLVVLRLGSATAADSGAVIERKDGSAEVSWPISEKERGKIVFSLKEDQPLIKSISVGEKPIVKGLNPVTLLTVGSRDMKSPAGWVAFFDNPRLRHYDTYAVKLGRRSLNDLKDGNRVLLQVAEVSAGPFKGHVQFTLYRNSPLILMETVLSTEEDGRAIVYDTGLASAKPDWKATVWRDTQGQVQRAPLDVGAEASNLAVAGRAIVAEGEGGALAVFPAPHRFFFPLDEAFNLKFVWYGRNYGKLLPDYGIGIRQSNDGDKRFVPWFNAPPNTKQQLGMFCLITDGGGEKALDEVAKYTHADRYPKLPGHSTFTSHYHIEHTKEYLRKQKEQNTTGVPAGLEVPGFVKTFKARGVNIVHLAEFHNGQTPKMKRDERLLELGTMHRECERLSDPELLILPGEEANVHLGGHWLSFFPKPVYWVLNREGGKPFAEQVEGFGTVYHVGDPGDVLELMEKENGLMWTAHARIKSSIGYPDKYKDSEFFRSKHFLGAAWKAMPADLSRPTLGWRVLDLLDDMSNWGARKQAHGEADLFRMETDFETYAHMNINYLRLDKLPNFKDGWQPVLDALRSGAFFTTTGEVLISDFTIDGKASGETVKLKADADPVLEGHLEWTFPLAFAVIVSGDGQKVTRHIVNMNDTEQFGSHGMKMPVDYLKERTWVRLEVWDVAGNGAYTQPVWLEK</sequence>
<dbReference type="Proteomes" id="UP000321577">
    <property type="component" value="Unassembled WGS sequence"/>
</dbReference>
<protein>
    <submittedName>
        <fullName evidence="2">Uncharacterized protein</fullName>
    </submittedName>
</protein>
<comment type="caution">
    <text evidence="2">The sequence shown here is derived from an EMBL/GenBank/DDBJ whole genome shotgun (WGS) entry which is preliminary data.</text>
</comment>